<dbReference type="Proteomes" id="UP001732720">
    <property type="component" value="Chromosome 8"/>
</dbReference>
<proteinExistence type="predicted"/>
<keyword evidence="1" id="KW-1185">Reference proteome</keyword>
<reference evidence="2" key="1">
    <citation type="submission" date="2025-08" db="UniProtKB">
        <authorList>
            <consortium name="RefSeq"/>
        </authorList>
    </citation>
    <scope>IDENTIFICATION</scope>
</reference>
<name>A0AC58NEL5_CASCN</name>
<sequence length="2404" mass="270308">MMFCLATDLKATGSNDYGRKREKSYTEMNIVRKLSLMIPWSIFLLHILLFSLQGYVYASSILMGTSENEFNENRQKRTLLAAQFEATSPRYFFHEAINWGESKIKGSCPYECLNGAFCSKTGTCDCQIFQALGTRCQIVPNMGSGRDGICKTWGQYHFETFDGMYYYFPGNCSYIFAKDCGNLEPQYTVWVHNSPKCFGSVYSCYRSISLFFSNQEEIRISGHEVKRNGISFKLPQTIGQVFIEKLADYILVKTPFGFSMAWDGISGIYLKLSEEHKGKPCGLCGNYNDIQSDDFIIQEEDYTEDIAMFANNWLVQTPDDAKCVPTPSDFPNPCSSGMPAFEAIFFKCQILLQFPFLSCHEYIDPYLYIASCVNDLCKMDDDGTYCRAATEYARACSHAGFPIQDWRDDFPACIDKCDDSFVHRDCISCCPPTCTFEKQCLGSNLHCLDGCYCPDGLIMENGTCISLENCPCIFHGLAYSVGSKIEQECTECVCVGGVWNCTEHDCPVQCSVVGDSHFTTFDGRHYSFIGMCQYILVKGTGKDKFTITLQKAHCEQNLGLVCLQSITLILEDDFTKQVTLSRGGQILTSPNQGFNLNGIVEIQTLSSLFILLKTTFGLKILFAIDGERIYIQLTTAWKRRTLGLCGTFNGNIRDDFLSPSGMIEGTPQLHANAWRVSSTCFAPVHVPIVDPCNINQQNIGYAAHCDVIHQELFAPCHVYISPGLYYQLCRHDACKCGSTCLCNALAHYAYLCGQRGFPIDFRTQISFCAVVCQQGMLYHHCSSFCRHSCASLSSPEQCNDDCAEGCNCPEGKFYEDTLNFCVPIYHCRCHYRGSVYQPGELIPTPSGLCQCSNGTVKCDEPATPSTVHACPEGKTYFDCRFPDPELPAGGINCETTCANLAMNFTCVPSSPCVSGCVCTSGMAEHKGKCYVPESCPCIWKDWEYLSGEVIATPCYTCVCQRGMFNCTYYPCPAVCTIYGDRHYHSFDGLEYDYISDCQVFLIKVIFKCLLFYFNSWKTFQFHHSQGPVPCFLCNSLYSRSGGAMSTDDSDISVIAQNKKCFDNDIVCSKSVLISVGDTEIYLDDTLYKQKKRTGFFLESKSTYQLWKAGYYTVVYFPENDITVLWDRKTTIHIKVGPQWKNKLSGLCGNFDKCTSNDMTTSNNLEVRNAQVFGDSWALGQCADTVEIMKPCEAHQNKFPYAKKECSILYSDVFAPCRNVIDVTSFVKNCHEDTCNCNLGGDCECLCTSVAAYAYKCCQEGVSIHWRSPTVCALDCEYYNEGLGEGPYVLARYGPSGLALGANMTSRSIFSMSKSNTHGNLFFNFMITPGLFKEKTSTLALVSLESAERPNYFLYVHDNDTVSLELWEAKSAFHQKATFFHHQSLWIPGYSAFELYSKKGFFIILTGSSVKASKYDDSEEFKQSSSFSIEEIQAAVPYRRMCEWRYEPCATPCFKTCSDPEALACKFLPPVEGCLPYCPKNMILDEVTLKCVYPEDCIPVITTEPARGPEMITPSAITPTTGLECEPQQFDPVYDCSQYICLNMEWTLYNWSLNCPTNLEMPDCGFRGRPVQVNTDICCPEWECPCRCSMLSELSIITFDGNSAALYSMASYILVRIPGESIVVHIEKCSMNQNGNSLKKLASSGRISGLCFKKLNVTTSIHKILVNRVTRKVEVDSVVVPLPFSNQELSIEDSGTMYVITTPAGLIVKWAHLTGIIDIHLGFQFNLSSYTEGLCGICNEDPDDDLKMQNGTIITNMEDIELFIKSWEIEKSFEVTMRRPVRNCTEYDCSHCIELLNRGVFIPCHDKVSPKDFCEKLWINYTDFWNYECDALSAYVALCNKFDVCIQWRTPDYCSLSCPEGKEYQPCVRPCEARTCLNKWFYGYSPCLNLREDCVCKNGTILHRPDKTQCIPERECACTDSEDQPRTAGEIWTGGIDECTLYKCLENGSITSIEPDCEEEPSPICEREAEVVMGITDKLTCCSKDVCGCDMSLCETTIPACTNSQKLIVGFSHLSCCPQYKCECDPVKCPNISTPECREDQFMIQVQQGEPCCFYPFCVCESCTEPIPLCTDGEFLTVDLNTTHFCCPQYYCVCEPNLCTTPLLNCAEDMNLVEENVSGQCCPTWHCECNCENLVMPTCEVGEFATIDHNFQSDCGCVKYLCEKNDVCIFQEVTVLNPGQSMIKYLEGDFCYTIECLEEKDNHTGFHTLNTTMVNCSKECDAHQVYIPSPSDYDCCGYCKNVSCKFYLENGTSVIYEEGSTWHYNCSTYECVKNDEGAMILNYSVVCPPFNETECKMNEGIVRLYNEGCCKICKREERICQKVVIKSIIRKQDCVSQSSINVASCDGKCPSATIYNINVESHLRFCKCCRENGVRNLTVPLYCSGNGTEIMYTLQEPIDCTCQWN</sequence>
<organism evidence="1 2">
    <name type="scientific">Castor canadensis</name>
    <name type="common">American beaver</name>
    <dbReference type="NCBI Taxonomy" id="51338"/>
    <lineage>
        <taxon>Eukaryota</taxon>
        <taxon>Metazoa</taxon>
        <taxon>Chordata</taxon>
        <taxon>Craniata</taxon>
        <taxon>Vertebrata</taxon>
        <taxon>Euteleostomi</taxon>
        <taxon>Mammalia</taxon>
        <taxon>Eutheria</taxon>
        <taxon>Euarchontoglires</taxon>
        <taxon>Glires</taxon>
        <taxon>Rodentia</taxon>
        <taxon>Castorimorpha</taxon>
        <taxon>Castoridae</taxon>
        <taxon>Castor</taxon>
    </lineage>
</organism>
<dbReference type="RefSeq" id="XP_073940109.1">
    <property type="nucleotide sequence ID" value="XM_074084008.1"/>
</dbReference>
<protein>
    <submittedName>
        <fullName evidence="2">Otogelin-like protein isoform X1</fullName>
    </submittedName>
</protein>
<accession>A0AC58NEL5</accession>
<gene>
    <name evidence="2" type="primary">Otogl</name>
</gene>
<evidence type="ECO:0000313" key="2">
    <source>
        <dbReference type="RefSeq" id="XP_073940109.1"/>
    </source>
</evidence>
<evidence type="ECO:0000313" key="1">
    <source>
        <dbReference type="Proteomes" id="UP001732720"/>
    </source>
</evidence>